<evidence type="ECO:0000313" key="7">
    <source>
        <dbReference type="Proteomes" id="UP000631114"/>
    </source>
</evidence>
<keyword evidence="3" id="KW-0326">Glycosidase</keyword>
<dbReference type="EMBL" id="JADFTS010000002">
    <property type="protein sequence ID" value="KAF9621523.1"/>
    <property type="molecule type" value="Genomic_DNA"/>
</dbReference>
<gene>
    <name evidence="6" type="ORF">IFM89_022541</name>
</gene>
<evidence type="ECO:0000256" key="3">
    <source>
        <dbReference type="ARBA" id="ARBA00023295"/>
    </source>
</evidence>
<dbReference type="SUPFAM" id="SSF51445">
    <property type="entry name" value="(Trans)glycosidases"/>
    <property type="match status" value="1"/>
</dbReference>
<dbReference type="Gene3D" id="3.20.20.300">
    <property type="entry name" value="Glycoside hydrolase, family 3, N-terminal domain"/>
    <property type="match status" value="1"/>
</dbReference>
<dbReference type="Proteomes" id="UP000631114">
    <property type="component" value="Unassembled WGS sequence"/>
</dbReference>
<dbReference type="GO" id="GO:0046556">
    <property type="term" value="F:alpha-L-arabinofuranosidase activity"/>
    <property type="evidence" value="ECO:0007669"/>
    <property type="project" value="TreeGrafter"/>
</dbReference>
<sequence>MATFQILVSFILLLSMMFIYVEGDNIRRTIVCDADDFRELGMDMKLLAFCDNNLPFRQRAKDLVDRMTLTEKVAQLGNKAPGVERLNLPAYEWWSEALHGVSDVGPGTHFDNITRAATSFPPVILTAASFNESLWKAIGVAVSNEARALNNVGLSGLTFWSPTINVVRDPRWGRATETPGEDPFVVGRYAVNYVRGLQDVVGYEVNATYPNSRPIKVAACCKHYGAYDVDNWNGIDRYHFDAQVAERDMIETLHYPFEMCVKEGDVASLMCSYNRVNGVPACADPKLLNETIRGLWDLHGYIVADCDSVEVMVTGSKYLNDTPVSAVAQSLKAGLDLDCGDYVPKYGVEAVQNGKVEEAKLDEALKNLYVVLMRLGWFDGSPGNYGALGRDDICSPASLELATEAARQGIVLLKNENNTLPLRPPPRDQKTFIVGVVGPHANATKAMIGNYALKSGVTCRYVTPLAGLGSYADVKYAPGCTDVKCKSDAGIKAAIDATRDTNVTVLFVGLDLSIEAEGLDRTDLNLPGYQQKLIEDFADANVQKNIPTVVVIFSAGGIDITALLNNPKLQRASAIIVVDVKNSGNTDGAHVLILYTSPPSYIPGVPIKKVAAFQRVFIKSGQTSSVEFNVNVCKTFSIVGEDSYEVLPAGNHGIFIGDAQTSISATIPLSFSLVNYIF</sequence>
<dbReference type="GO" id="GO:0031222">
    <property type="term" value="P:arabinan catabolic process"/>
    <property type="evidence" value="ECO:0007669"/>
    <property type="project" value="TreeGrafter"/>
</dbReference>
<dbReference type="InterPro" id="IPR002772">
    <property type="entry name" value="Glyco_hydro_3_C"/>
</dbReference>
<dbReference type="GO" id="GO:0009044">
    <property type="term" value="F:xylan 1,4-beta-xylosidase activity"/>
    <property type="evidence" value="ECO:0007669"/>
    <property type="project" value="InterPro"/>
</dbReference>
<keyword evidence="7" id="KW-1185">Reference proteome</keyword>
<dbReference type="InterPro" id="IPR044993">
    <property type="entry name" value="BXL"/>
</dbReference>
<keyword evidence="2" id="KW-0378">Hydrolase</keyword>
<dbReference type="Gene3D" id="3.40.50.1700">
    <property type="entry name" value="Glycoside hydrolase family 3 C-terminal domain"/>
    <property type="match status" value="1"/>
</dbReference>
<reference evidence="6 7" key="1">
    <citation type="submission" date="2020-10" db="EMBL/GenBank/DDBJ databases">
        <title>The Coptis chinensis genome and diversification of protoberbering-type alkaloids.</title>
        <authorList>
            <person name="Wang B."/>
            <person name="Shu S."/>
            <person name="Song C."/>
            <person name="Liu Y."/>
        </authorList>
    </citation>
    <scope>NUCLEOTIDE SEQUENCE [LARGE SCALE GENOMIC DNA]</scope>
    <source>
        <strain evidence="6">HL-2020</strain>
        <tissue evidence="6">Leaf</tissue>
    </source>
</reference>
<feature type="signal peptide" evidence="4">
    <location>
        <begin position="1"/>
        <end position="23"/>
    </location>
</feature>
<dbReference type="InterPro" id="IPR001764">
    <property type="entry name" value="Glyco_hydro_3_N"/>
</dbReference>
<evidence type="ECO:0000256" key="4">
    <source>
        <dbReference type="SAM" id="SignalP"/>
    </source>
</evidence>
<name>A0A835ITW4_9MAGN</name>
<evidence type="ECO:0000313" key="6">
    <source>
        <dbReference type="EMBL" id="KAF9621523.1"/>
    </source>
</evidence>
<evidence type="ECO:0000256" key="1">
    <source>
        <dbReference type="ARBA" id="ARBA00022729"/>
    </source>
</evidence>
<evidence type="ECO:0000256" key="2">
    <source>
        <dbReference type="ARBA" id="ARBA00022801"/>
    </source>
</evidence>
<dbReference type="Pfam" id="PF01915">
    <property type="entry name" value="Glyco_hydro_3_C"/>
    <property type="match status" value="1"/>
</dbReference>
<feature type="domain" description="Fibronectin type III-like" evidence="5">
    <location>
        <begin position="590"/>
        <end position="660"/>
    </location>
</feature>
<dbReference type="FunFam" id="3.20.20.300:FF:000010">
    <property type="entry name" value="Putative beta-D-xylosidase 5"/>
    <property type="match status" value="1"/>
</dbReference>
<evidence type="ECO:0000259" key="5">
    <source>
        <dbReference type="SMART" id="SM01217"/>
    </source>
</evidence>
<dbReference type="AlphaFoldDB" id="A0A835ITW4"/>
<proteinExistence type="predicted"/>
<dbReference type="Pfam" id="PF00933">
    <property type="entry name" value="Glyco_hydro_3"/>
    <property type="match status" value="1"/>
</dbReference>
<protein>
    <recommendedName>
        <fullName evidence="5">Fibronectin type III-like domain-containing protein</fullName>
    </recommendedName>
</protein>
<keyword evidence="1 4" id="KW-0732">Signal</keyword>
<comment type="caution">
    <text evidence="6">The sequence shown here is derived from an EMBL/GenBank/DDBJ whole genome shotgun (WGS) entry which is preliminary data.</text>
</comment>
<dbReference type="InterPro" id="IPR036881">
    <property type="entry name" value="Glyco_hydro_3_C_sf"/>
</dbReference>
<feature type="chain" id="PRO_5032345086" description="Fibronectin type III-like domain-containing protein" evidence="4">
    <location>
        <begin position="24"/>
        <end position="678"/>
    </location>
</feature>
<dbReference type="PANTHER" id="PTHR42721:SF11">
    <property type="entry name" value="BETA-D-XYLOSIDASE 5-RELATED"/>
    <property type="match status" value="1"/>
</dbReference>
<dbReference type="SUPFAM" id="SSF52279">
    <property type="entry name" value="Beta-D-glucan exohydrolase, C-terminal domain"/>
    <property type="match status" value="1"/>
</dbReference>
<dbReference type="PANTHER" id="PTHR42721">
    <property type="entry name" value="SUGAR HYDROLASE-RELATED"/>
    <property type="match status" value="1"/>
</dbReference>
<dbReference type="OrthoDB" id="47059at2759"/>
<accession>A0A835ITW4</accession>
<dbReference type="InterPro" id="IPR036962">
    <property type="entry name" value="Glyco_hydro_3_N_sf"/>
</dbReference>
<dbReference type="Pfam" id="PF14310">
    <property type="entry name" value="Fn3-like"/>
    <property type="match status" value="1"/>
</dbReference>
<dbReference type="InterPro" id="IPR026891">
    <property type="entry name" value="Fn3-like"/>
</dbReference>
<dbReference type="GO" id="GO:0045493">
    <property type="term" value="P:xylan catabolic process"/>
    <property type="evidence" value="ECO:0007669"/>
    <property type="project" value="InterPro"/>
</dbReference>
<dbReference type="SMART" id="SM01217">
    <property type="entry name" value="Fn3_like"/>
    <property type="match status" value="1"/>
</dbReference>
<organism evidence="6 7">
    <name type="scientific">Coptis chinensis</name>
    <dbReference type="NCBI Taxonomy" id="261450"/>
    <lineage>
        <taxon>Eukaryota</taxon>
        <taxon>Viridiplantae</taxon>
        <taxon>Streptophyta</taxon>
        <taxon>Embryophyta</taxon>
        <taxon>Tracheophyta</taxon>
        <taxon>Spermatophyta</taxon>
        <taxon>Magnoliopsida</taxon>
        <taxon>Ranunculales</taxon>
        <taxon>Ranunculaceae</taxon>
        <taxon>Coptidoideae</taxon>
        <taxon>Coptis</taxon>
    </lineage>
</organism>
<dbReference type="InterPro" id="IPR017853">
    <property type="entry name" value="GH"/>
</dbReference>